<keyword evidence="3" id="KW-1185">Reference proteome</keyword>
<dbReference type="EMBL" id="BAABKG010000004">
    <property type="protein sequence ID" value="GAA5153493.1"/>
    <property type="molecule type" value="Genomic_DNA"/>
</dbReference>
<organism evidence="2 3">
    <name type="scientific">Nocardioides marinquilinus</name>
    <dbReference type="NCBI Taxonomy" id="1210400"/>
    <lineage>
        <taxon>Bacteria</taxon>
        <taxon>Bacillati</taxon>
        <taxon>Actinomycetota</taxon>
        <taxon>Actinomycetes</taxon>
        <taxon>Propionibacteriales</taxon>
        <taxon>Nocardioidaceae</taxon>
        <taxon>Nocardioides</taxon>
    </lineage>
</organism>
<proteinExistence type="predicted"/>
<dbReference type="Proteomes" id="UP001500221">
    <property type="component" value="Unassembled WGS sequence"/>
</dbReference>
<dbReference type="InterPro" id="IPR024344">
    <property type="entry name" value="MDMPI_metal-binding"/>
</dbReference>
<dbReference type="Gene3D" id="1.20.120.450">
    <property type="entry name" value="dinb family like domain"/>
    <property type="match status" value="1"/>
</dbReference>
<comment type="caution">
    <text evidence="2">The sequence shown here is derived from an EMBL/GenBank/DDBJ whole genome shotgun (WGS) entry which is preliminary data.</text>
</comment>
<accession>A0ABP9PWV4</accession>
<dbReference type="InterPro" id="IPR017520">
    <property type="entry name" value="CHP03086"/>
</dbReference>
<dbReference type="RefSeq" id="WP_345461717.1">
    <property type="nucleotide sequence ID" value="NZ_BAABKG010000004.1"/>
</dbReference>
<name>A0ABP9PWV4_9ACTN</name>
<dbReference type="NCBIfam" id="TIGR03086">
    <property type="entry name" value="TIGR03086 family metal-binding protein"/>
    <property type="match status" value="1"/>
</dbReference>
<dbReference type="SUPFAM" id="SSF109854">
    <property type="entry name" value="DinB/YfiT-like putative metalloenzymes"/>
    <property type="match status" value="1"/>
</dbReference>
<protein>
    <submittedName>
        <fullName evidence="2">TIGR03086 family metal-binding protein</fullName>
    </submittedName>
</protein>
<gene>
    <name evidence="2" type="ORF">GCM10023340_35630</name>
</gene>
<dbReference type="Pfam" id="PF11716">
    <property type="entry name" value="MDMPI_N"/>
    <property type="match status" value="1"/>
</dbReference>
<feature type="domain" description="Mycothiol-dependent maleylpyruvate isomerase metal-binding" evidence="1">
    <location>
        <begin position="16"/>
        <end position="135"/>
    </location>
</feature>
<evidence type="ECO:0000259" key="1">
    <source>
        <dbReference type="Pfam" id="PF11716"/>
    </source>
</evidence>
<sequence>MTDRSTTLTDPRPTLLRAAAQLTPLVERVRPADLDRPTPCDDWAVRDLLAHLVAVEVRIAAILRGAHPADLPSLVDGVADEGWAAAWGEAGEALEVALAEDDVLTRTVEHPAGRMPAPQAIGIYVSELAVHGWDLGAALDDVSGLDPAVAEGCLEPMRRALTPEMRDQPWVPFGPVVAVPDDAPAYDRLVAWVGRDPAWTPAG</sequence>
<dbReference type="InterPro" id="IPR017517">
    <property type="entry name" value="Maleyloyr_isom"/>
</dbReference>
<dbReference type="NCBIfam" id="TIGR03083">
    <property type="entry name" value="maleylpyruvate isomerase family mycothiol-dependent enzyme"/>
    <property type="match status" value="1"/>
</dbReference>
<dbReference type="InterPro" id="IPR034660">
    <property type="entry name" value="DinB/YfiT-like"/>
</dbReference>
<evidence type="ECO:0000313" key="3">
    <source>
        <dbReference type="Proteomes" id="UP001500221"/>
    </source>
</evidence>
<reference evidence="3" key="1">
    <citation type="journal article" date="2019" name="Int. J. Syst. Evol. Microbiol.">
        <title>The Global Catalogue of Microorganisms (GCM) 10K type strain sequencing project: providing services to taxonomists for standard genome sequencing and annotation.</title>
        <authorList>
            <consortium name="The Broad Institute Genomics Platform"/>
            <consortium name="The Broad Institute Genome Sequencing Center for Infectious Disease"/>
            <person name="Wu L."/>
            <person name="Ma J."/>
        </authorList>
    </citation>
    <scope>NUCLEOTIDE SEQUENCE [LARGE SCALE GENOMIC DNA]</scope>
    <source>
        <strain evidence="3">JCM 18459</strain>
    </source>
</reference>
<evidence type="ECO:0000313" key="2">
    <source>
        <dbReference type="EMBL" id="GAA5153493.1"/>
    </source>
</evidence>